<feature type="domain" description="Metallo-beta-lactamase" evidence="6">
    <location>
        <begin position="96"/>
        <end position="301"/>
    </location>
</feature>
<dbReference type="PANTHER" id="PTHR42978:SF6">
    <property type="entry name" value="QUORUM-QUENCHING LACTONASE YTNP-RELATED"/>
    <property type="match status" value="1"/>
</dbReference>
<comment type="similarity">
    <text evidence="1">Belongs to the metallo-beta-lactamase superfamily.</text>
</comment>
<dbReference type="RefSeq" id="WP_216837288.1">
    <property type="nucleotide sequence ID" value="NZ_JAFNJS010000004.1"/>
</dbReference>
<evidence type="ECO:0000313" key="7">
    <source>
        <dbReference type="EMBL" id="MFC3001211.1"/>
    </source>
</evidence>
<dbReference type="InterPro" id="IPR051013">
    <property type="entry name" value="MBL_superfamily_lactonases"/>
</dbReference>
<protein>
    <submittedName>
        <fullName evidence="7">MBL fold metallo-hydrolase</fullName>
    </submittedName>
</protein>
<organism evidence="7 8">
    <name type="scientific">Falsiroseomonas tokyonensis</name>
    <dbReference type="NCBI Taxonomy" id="430521"/>
    <lineage>
        <taxon>Bacteria</taxon>
        <taxon>Pseudomonadati</taxon>
        <taxon>Pseudomonadota</taxon>
        <taxon>Alphaproteobacteria</taxon>
        <taxon>Acetobacterales</taxon>
        <taxon>Roseomonadaceae</taxon>
        <taxon>Falsiroseomonas</taxon>
    </lineage>
</organism>
<evidence type="ECO:0000256" key="5">
    <source>
        <dbReference type="SAM" id="SignalP"/>
    </source>
</evidence>
<dbReference type="Pfam" id="PF00753">
    <property type="entry name" value="Lactamase_B"/>
    <property type="match status" value="1"/>
</dbReference>
<keyword evidence="8" id="KW-1185">Reference proteome</keyword>
<evidence type="ECO:0000256" key="4">
    <source>
        <dbReference type="ARBA" id="ARBA00022833"/>
    </source>
</evidence>
<proteinExistence type="inferred from homology"/>
<evidence type="ECO:0000256" key="2">
    <source>
        <dbReference type="ARBA" id="ARBA00022723"/>
    </source>
</evidence>
<dbReference type="Proteomes" id="UP001595420">
    <property type="component" value="Unassembled WGS sequence"/>
</dbReference>
<keyword evidence="3" id="KW-0378">Hydrolase</keyword>
<keyword evidence="2" id="KW-0479">Metal-binding</keyword>
<dbReference type="EMBL" id="JBHRSB010000004">
    <property type="protein sequence ID" value="MFC3001211.1"/>
    <property type="molecule type" value="Genomic_DNA"/>
</dbReference>
<dbReference type="SMART" id="SM00849">
    <property type="entry name" value="Lactamase_B"/>
    <property type="match status" value="1"/>
</dbReference>
<reference evidence="8" key="1">
    <citation type="journal article" date="2019" name="Int. J. Syst. Evol. Microbiol.">
        <title>The Global Catalogue of Microorganisms (GCM) 10K type strain sequencing project: providing services to taxonomists for standard genome sequencing and annotation.</title>
        <authorList>
            <consortium name="The Broad Institute Genomics Platform"/>
            <consortium name="The Broad Institute Genome Sequencing Center for Infectious Disease"/>
            <person name="Wu L."/>
            <person name="Ma J."/>
        </authorList>
    </citation>
    <scope>NUCLEOTIDE SEQUENCE [LARGE SCALE GENOMIC DNA]</scope>
    <source>
        <strain evidence="8">CGMCC 1.16855</strain>
    </source>
</reference>
<evidence type="ECO:0000256" key="3">
    <source>
        <dbReference type="ARBA" id="ARBA00022801"/>
    </source>
</evidence>
<name>A0ABV7BU11_9PROT</name>
<dbReference type="PANTHER" id="PTHR42978">
    <property type="entry name" value="QUORUM-QUENCHING LACTONASE YTNP-RELATED-RELATED"/>
    <property type="match status" value="1"/>
</dbReference>
<keyword evidence="5" id="KW-0732">Signal</keyword>
<evidence type="ECO:0000256" key="1">
    <source>
        <dbReference type="ARBA" id="ARBA00007749"/>
    </source>
</evidence>
<feature type="chain" id="PRO_5046476915" evidence="5">
    <location>
        <begin position="28"/>
        <end position="328"/>
    </location>
</feature>
<evidence type="ECO:0000259" key="6">
    <source>
        <dbReference type="SMART" id="SM00849"/>
    </source>
</evidence>
<evidence type="ECO:0000313" key="8">
    <source>
        <dbReference type="Proteomes" id="UP001595420"/>
    </source>
</evidence>
<sequence length="328" mass="35008">MDRRHLMLGAAGALAAPALWRASPALAQGAPAAAPAPLAQPPGFYRFRVGSRTVTMLHDGSRAIPLAQGFVPATPLAEVQRVLAESFLPTDTFRIPFTLTCLETPNGLVLFDTGNGPQPAGAPVGLLAANMRAAGLDPARVTTVVFSHFHGDHVGGLLNADGSAAFPNAELVVPASEWAWWTDTGNESRSPESQRGTFPNVARRFAPYQGKVRQIAADAEVLPGVTAIAAHGHTPGHTVYRIADGAEQLIFLADLTNRPELFARRPDFRVAFDFDPAAAEATRRRILDMVSTDRIRVTGYHFPFPATGHMAKDGQGYRFVASDWSAAG</sequence>
<dbReference type="CDD" id="cd07720">
    <property type="entry name" value="OPHC2-like_MBL-fold"/>
    <property type="match status" value="1"/>
</dbReference>
<feature type="signal peptide" evidence="5">
    <location>
        <begin position="1"/>
        <end position="27"/>
    </location>
</feature>
<accession>A0ABV7BU11</accession>
<keyword evidence="4" id="KW-0862">Zinc</keyword>
<dbReference type="InterPro" id="IPR001279">
    <property type="entry name" value="Metallo-B-lactamas"/>
</dbReference>
<comment type="caution">
    <text evidence="7">The sequence shown here is derived from an EMBL/GenBank/DDBJ whole genome shotgun (WGS) entry which is preliminary data.</text>
</comment>
<gene>
    <name evidence="7" type="ORF">ACFOD3_14995</name>
</gene>